<dbReference type="EC" id="2.4.-.-" evidence="2"/>
<proteinExistence type="predicted"/>
<dbReference type="KEGG" id="pbp:STSP1_00780"/>
<dbReference type="SUPFAM" id="SSF53448">
    <property type="entry name" value="Nucleotide-diphospho-sugar transferases"/>
    <property type="match status" value="1"/>
</dbReference>
<evidence type="ECO:0000313" key="3">
    <source>
        <dbReference type="Proteomes" id="UP000193334"/>
    </source>
</evidence>
<dbReference type="EMBL" id="CP021023">
    <property type="protein sequence ID" value="ARN56399.1"/>
    <property type="molecule type" value="Genomic_DNA"/>
</dbReference>
<evidence type="ECO:0000313" key="2">
    <source>
        <dbReference type="EMBL" id="ARN56399.1"/>
    </source>
</evidence>
<dbReference type="Pfam" id="PF00535">
    <property type="entry name" value="Glycos_transf_2"/>
    <property type="match status" value="1"/>
</dbReference>
<dbReference type="InterPro" id="IPR001173">
    <property type="entry name" value="Glyco_trans_2-like"/>
</dbReference>
<gene>
    <name evidence="2" type="primary">epsJ_3</name>
    <name evidence="2" type="ORF">STSP1_00780</name>
</gene>
<keyword evidence="2" id="KW-0328">Glycosyltransferase</keyword>
<dbReference type="AlphaFoldDB" id="A0A1W6LKV3"/>
<organism evidence="2 3">
    <name type="scientific">Sedimentisphaera salicampi</name>
    <dbReference type="NCBI Taxonomy" id="1941349"/>
    <lineage>
        <taxon>Bacteria</taxon>
        <taxon>Pseudomonadati</taxon>
        <taxon>Planctomycetota</taxon>
        <taxon>Phycisphaerae</taxon>
        <taxon>Sedimentisphaerales</taxon>
        <taxon>Sedimentisphaeraceae</taxon>
        <taxon>Sedimentisphaera</taxon>
    </lineage>
</organism>
<dbReference type="CDD" id="cd00761">
    <property type="entry name" value="Glyco_tranf_GTA_type"/>
    <property type="match status" value="1"/>
</dbReference>
<dbReference type="PANTHER" id="PTHR22916">
    <property type="entry name" value="GLYCOSYLTRANSFERASE"/>
    <property type="match status" value="1"/>
</dbReference>
<reference evidence="3" key="1">
    <citation type="submission" date="2017-04" db="EMBL/GenBank/DDBJ databases">
        <title>Comparative genomics and description of representatives of a novel lineage of planctomycetes thriving in anoxic sediments.</title>
        <authorList>
            <person name="Spring S."/>
            <person name="Bunk B."/>
            <person name="Sproer C."/>
        </authorList>
    </citation>
    <scope>NUCLEOTIDE SEQUENCE [LARGE SCALE GENOMIC DNA]</scope>
    <source>
        <strain evidence="3">ST-PulAB-D4</strain>
    </source>
</reference>
<accession>A0A1W6LKV3</accession>
<protein>
    <submittedName>
        <fullName evidence="2">Putative glycosyltransferase EpsJ</fullName>
        <ecNumber evidence="2">2.4.-.-</ecNumber>
    </submittedName>
</protein>
<dbReference type="InterPro" id="IPR029044">
    <property type="entry name" value="Nucleotide-diphossugar_trans"/>
</dbReference>
<dbReference type="Gene3D" id="3.90.550.10">
    <property type="entry name" value="Spore Coat Polysaccharide Biosynthesis Protein SpsA, Chain A"/>
    <property type="match status" value="1"/>
</dbReference>
<feature type="domain" description="Glycosyltransferase 2-like" evidence="1">
    <location>
        <begin position="12"/>
        <end position="117"/>
    </location>
</feature>
<evidence type="ECO:0000259" key="1">
    <source>
        <dbReference type="Pfam" id="PF00535"/>
    </source>
</evidence>
<dbReference type="STRING" id="1941349.STSP1_00780"/>
<dbReference type="Proteomes" id="UP000193334">
    <property type="component" value="Chromosome"/>
</dbReference>
<dbReference type="GO" id="GO:0016758">
    <property type="term" value="F:hexosyltransferase activity"/>
    <property type="evidence" value="ECO:0007669"/>
    <property type="project" value="UniProtKB-ARBA"/>
</dbReference>
<name>A0A1W6LKV3_9BACT</name>
<sequence length="321" mass="36436">MCSCQNSDYSVSAVIPAYNAEMTIERAIESALAQTLPVDEVIVVDDGSKDKTAKLAQNFGDKITLHRQQNGGASAARNAGIKKAKCRWIAFLDCDDYWLEEKNETQISLLKRHPKILWSAGGYEICRYESSEKAPAAMNDSLSKSFTSSYLDLYPQGLKGHTNTMLIKRSLLVEAGLFDENLRRSNDIDMWFRVAFRQPELVYVNSPLAVQQRQFSFITRSVQDENIPFRLAEKLSAQAKDAGLSEEFAPCLRIILKWWIILLIRCGNGRAVRRILTDYGSIFPTRYRFSNRLGSFLPNIYYHYLQHKIPGLKDAGKMGDI</sequence>
<dbReference type="RefSeq" id="WP_085755094.1">
    <property type="nucleotide sequence ID" value="NZ_CP021023.1"/>
</dbReference>
<keyword evidence="2" id="KW-0808">Transferase</keyword>
<keyword evidence="3" id="KW-1185">Reference proteome</keyword>